<proteinExistence type="predicted"/>
<accession>A0ABR2T673</accession>
<dbReference type="CDD" id="cd06222">
    <property type="entry name" value="RNase_H_like"/>
    <property type="match status" value="1"/>
</dbReference>
<keyword evidence="3" id="KW-1185">Reference proteome</keyword>
<dbReference type="Gene3D" id="3.30.420.10">
    <property type="entry name" value="Ribonuclease H-like superfamily/Ribonuclease H"/>
    <property type="match status" value="1"/>
</dbReference>
<dbReference type="InterPro" id="IPR044730">
    <property type="entry name" value="RNase_H-like_dom_plant"/>
</dbReference>
<evidence type="ECO:0000313" key="2">
    <source>
        <dbReference type="EMBL" id="KAK9032825.1"/>
    </source>
</evidence>
<dbReference type="PANTHER" id="PTHR47723">
    <property type="entry name" value="OS05G0353850 PROTEIN"/>
    <property type="match status" value="1"/>
</dbReference>
<sequence length="135" mass="15015">MLRDGSKGVIGGILRNNESRCIASFYGSVGQGCPLLAELLAIKYGLEIFPGLIVDCNMRLIVECDSKAAVEWILNPERCQPLFLPLVHSIRSLLLLYLVFLKHIPRSANIEADALVKKGIGLLKIVYHCTWPLRL</sequence>
<reference evidence="2 3" key="1">
    <citation type="journal article" date="2024" name="G3 (Bethesda)">
        <title>Genome assembly of Hibiscus sabdariffa L. provides insights into metabolisms of medicinal natural products.</title>
        <authorList>
            <person name="Kim T."/>
        </authorList>
    </citation>
    <scope>NUCLEOTIDE SEQUENCE [LARGE SCALE GENOMIC DNA]</scope>
    <source>
        <strain evidence="2">TK-2024</strain>
        <tissue evidence="2">Old leaves</tissue>
    </source>
</reference>
<evidence type="ECO:0000313" key="3">
    <source>
        <dbReference type="Proteomes" id="UP001396334"/>
    </source>
</evidence>
<dbReference type="InterPro" id="IPR036397">
    <property type="entry name" value="RNaseH_sf"/>
</dbReference>
<protein>
    <recommendedName>
        <fullName evidence="1">RNase H type-1 domain-containing protein</fullName>
    </recommendedName>
</protein>
<dbReference type="InterPro" id="IPR053151">
    <property type="entry name" value="RNase_H-like"/>
</dbReference>
<dbReference type="InterPro" id="IPR012337">
    <property type="entry name" value="RNaseH-like_sf"/>
</dbReference>
<comment type="caution">
    <text evidence="2">The sequence shown here is derived from an EMBL/GenBank/DDBJ whole genome shotgun (WGS) entry which is preliminary data.</text>
</comment>
<dbReference type="Proteomes" id="UP001396334">
    <property type="component" value="Unassembled WGS sequence"/>
</dbReference>
<dbReference type="InterPro" id="IPR002156">
    <property type="entry name" value="RNaseH_domain"/>
</dbReference>
<gene>
    <name evidence="2" type="ORF">V6N11_017867</name>
</gene>
<dbReference type="Pfam" id="PF13456">
    <property type="entry name" value="RVT_3"/>
    <property type="match status" value="1"/>
</dbReference>
<dbReference type="PROSITE" id="PS51257">
    <property type="entry name" value="PROKAR_LIPOPROTEIN"/>
    <property type="match status" value="1"/>
</dbReference>
<dbReference type="SUPFAM" id="SSF53098">
    <property type="entry name" value="Ribonuclease H-like"/>
    <property type="match status" value="1"/>
</dbReference>
<dbReference type="PANTHER" id="PTHR47723:SF19">
    <property type="entry name" value="POLYNUCLEOTIDYL TRANSFERASE, RIBONUCLEASE H-LIKE SUPERFAMILY PROTEIN"/>
    <property type="match status" value="1"/>
</dbReference>
<organism evidence="2 3">
    <name type="scientific">Hibiscus sabdariffa</name>
    <name type="common">roselle</name>
    <dbReference type="NCBI Taxonomy" id="183260"/>
    <lineage>
        <taxon>Eukaryota</taxon>
        <taxon>Viridiplantae</taxon>
        <taxon>Streptophyta</taxon>
        <taxon>Embryophyta</taxon>
        <taxon>Tracheophyta</taxon>
        <taxon>Spermatophyta</taxon>
        <taxon>Magnoliopsida</taxon>
        <taxon>eudicotyledons</taxon>
        <taxon>Gunneridae</taxon>
        <taxon>Pentapetalae</taxon>
        <taxon>rosids</taxon>
        <taxon>malvids</taxon>
        <taxon>Malvales</taxon>
        <taxon>Malvaceae</taxon>
        <taxon>Malvoideae</taxon>
        <taxon>Hibiscus</taxon>
    </lineage>
</organism>
<feature type="domain" description="RNase H type-1" evidence="1">
    <location>
        <begin position="6"/>
        <end position="118"/>
    </location>
</feature>
<name>A0ABR2T673_9ROSI</name>
<dbReference type="EMBL" id="JBBPBN010000008">
    <property type="protein sequence ID" value="KAK9032825.1"/>
    <property type="molecule type" value="Genomic_DNA"/>
</dbReference>
<evidence type="ECO:0000259" key="1">
    <source>
        <dbReference type="Pfam" id="PF13456"/>
    </source>
</evidence>